<evidence type="ECO:0000256" key="10">
    <source>
        <dbReference type="RuleBase" id="RU000578"/>
    </source>
</evidence>
<dbReference type="GO" id="GO:0000731">
    <property type="term" value="P:DNA synthesis involved in DNA repair"/>
    <property type="evidence" value="ECO:0007669"/>
    <property type="project" value="TreeGrafter"/>
</dbReference>
<comment type="function">
    <text evidence="9 10">The RecF protein is involved in DNA metabolism; it is required for DNA replication and normal SOS inducibility. RecF binds preferentially to single-stranded, linear DNA. It also seems to bind ATP.</text>
</comment>
<comment type="subcellular location">
    <subcellularLocation>
        <location evidence="1 9 10">Cytoplasm</location>
    </subcellularLocation>
</comment>
<keyword evidence="13" id="KW-1185">Reference proteome</keyword>
<gene>
    <name evidence="9" type="primary">recF</name>
    <name evidence="12" type="ORF">FHS89_001469</name>
</gene>
<dbReference type="NCBIfam" id="TIGR00611">
    <property type="entry name" value="recf"/>
    <property type="match status" value="1"/>
</dbReference>
<dbReference type="GO" id="GO:0003697">
    <property type="term" value="F:single-stranded DNA binding"/>
    <property type="evidence" value="ECO:0007669"/>
    <property type="project" value="UniProtKB-UniRule"/>
</dbReference>
<evidence type="ECO:0000259" key="11">
    <source>
        <dbReference type="SMART" id="SM00382"/>
    </source>
</evidence>
<keyword evidence="4 9" id="KW-0963">Cytoplasm</keyword>
<dbReference type="AlphaFoldDB" id="A0A840X466"/>
<dbReference type="PANTHER" id="PTHR32182:SF0">
    <property type="entry name" value="DNA REPLICATION AND REPAIR PROTEIN RECF"/>
    <property type="match status" value="1"/>
</dbReference>
<keyword evidence="6 9" id="KW-0547">Nucleotide-binding</keyword>
<feature type="binding site" evidence="9">
    <location>
        <begin position="33"/>
        <end position="40"/>
    </location>
    <ligand>
        <name>ATP</name>
        <dbReference type="ChEBI" id="CHEBI:30616"/>
    </ligand>
</feature>
<evidence type="ECO:0000256" key="6">
    <source>
        <dbReference type="ARBA" id="ARBA00022741"/>
    </source>
</evidence>
<dbReference type="SUPFAM" id="SSF52540">
    <property type="entry name" value="P-loop containing nucleoside triphosphate hydrolases"/>
    <property type="match status" value="1"/>
</dbReference>
<dbReference type="InterPro" id="IPR003593">
    <property type="entry name" value="AAA+_ATPase"/>
</dbReference>
<keyword evidence="9 10" id="KW-0742">SOS response</keyword>
<keyword evidence="8 9" id="KW-0238">DNA-binding</keyword>
<evidence type="ECO:0000313" key="12">
    <source>
        <dbReference type="EMBL" id="MBB5515457.1"/>
    </source>
</evidence>
<reference evidence="12 13" key="1">
    <citation type="submission" date="2020-08" db="EMBL/GenBank/DDBJ databases">
        <title>Genomic Encyclopedia of Type Strains, Phase IV (KMG-IV): sequencing the most valuable type-strain genomes for metagenomic binning, comparative biology and taxonomic classification.</title>
        <authorList>
            <person name="Goeker M."/>
        </authorList>
    </citation>
    <scope>NUCLEOTIDE SEQUENCE [LARGE SCALE GENOMIC DNA]</scope>
    <source>
        <strain evidence="12 13">DSM 103377</strain>
    </source>
</reference>
<dbReference type="InterPro" id="IPR042174">
    <property type="entry name" value="RecF_2"/>
</dbReference>
<dbReference type="Pfam" id="PF02463">
    <property type="entry name" value="SMC_N"/>
    <property type="match status" value="1"/>
</dbReference>
<dbReference type="SMART" id="SM00382">
    <property type="entry name" value="AAA"/>
    <property type="match status" value="1"/>
</dbReference>
<dbReference type="GO" id="GO:0006302">
    <property type="term" value="P:double-strand break repair"/>
    <property type="evidence" value="ECO:0007669"/>
    <property type="project" value="TreeGrafter"/>
</dbReference>
<proteinExistence type="inferred from homology"/>
<dbReference type="Gene3D" id="3.40.50.300">
    <property type="entry name" value="P-loop containing nucleotide triphosphate hydrolases"/>
    <property type="match status" value="1"/>
</dbReference>
<dbReference type="GO" id="GO:0009432">
    <property type="term" value="P:SOS response"/>
    <property type="evidence" value="ECO:0007669"/>
    <property type="project" value="UniProtKB-UniRule"/>
</dbReference>
<dbReference type="PANTHER" id="PTHR32182">
    <property type="entry name" value="DNA REPLICATION AND REPAIR PROTEIN RECF"/>
    <property type="match status" value="1"/>
</dbReference>
<organism evidence="12 13">
    <name type="scientific">Rubricella aquisinus</name>
    <dbReference type="NCBI Taxonomy" id="2028108"/>
    <lineage>
        <taxon>Bacteria</taxon>
        <taxon>Pseudomonadati</taxon>
        <taxon>Pseudomonadota</taxon>
        <taxon>Alphaproteobacteria</taxon>
        <taxon>Rhodobacterales</taxon>
        <taxon>Paracoccaceae</taxon>
        <taxon>Rubricella</taxon>
    </lineage>
</organism>
<dbReference type="EMBL" id="JACIJS010000004">
    <property type="protein sequence ID" value="MBB5515457.1"/>
    <property type="molecule type" value="Genomic_DNA"/>
</dbReference>
<dbReference type="PROSITE" id="PS00618">
    <property type="entry name" value="RECF_2"/>
    <property type="match status" value="1"/>
</dbReference>
<accession>A0A840X466</accession>
<keyword evidence="9 10" id="KW-0227">DNA damage</keyword>
<evidence type="ECO:0000256" key="8">
    <source>
        <dbReference type="ARBA" id="ARBA00023125"/>
    </source>
</evidence>
<dbReference type="Proteomes" id="UP000553766">
    <property type="component" value="Unassembled WGS sequence"/>
</dbReference>
<keyword evidence="7 9" id="KW-0067">ATP-binding</keyword>
<evidence type="ECO:0000256" key="5">
    <source>
        <dbReference type="ARBA" id="ARBA00022705"/>
    </source>
</evidence>
<keyword evidence="9 10" id="KW-0234">DNA repair</keyword>
<evidence type="ECO:0000256" key="9">
    <source>
        <dbReference type="HAMAP-Rule" id="MF_00365"/>
    </source>
</evidence>
<keyword evidence="5 9" id="KW-0235">DNA replication</keyword>
<dbReference type="GO" id="GO:0005737">
    <property type="term" value="C:cytoplasm"/>
    <property type="evidence" value="ECO:0007669"/>
    <property type="project" value="UniProtKB-SubCell"/>
</dbReference>
<dbReference type="InterPro" id="IPR001238">
    <property type="entry name" value="DNA-binding_RecF"/>
</dbReference>
<name>A0A840X466_9RHOB</name>
<feature type="domain" description="AAA+ ATPase" evidence="11">
    <location>
        <begin position="25"/>
        <end position="362"/>
    </location>
</feature>
<dbReference type="GO" id="GO:0006260">
    <property type="term" value="P:DNA replication"/>
    <property type="evidence" value="ECO:0007669"/>
    <property type="project" value="UniProtKB-UniRule"/>
</dbReference>
<evidence type="ECO:0000256" key="4">
    <source>
        <dbReference type="ARBA" id="ARBA00022490"/>
    </source>
</evidence>
<dbReference type="Gene3D" id="1.20.1050.90">
    <property type="entry name" value="RecF/RecN/SMC, N-terminal domain"/>
    <property type="match status" value="1"/>
</dbReference>
<dbReference type="InterPro" id="IPR018078">
    <property type="entry name" value="DNA-binding_RecF_CS"/>
</dbReference>
<evidence type="ECO:0000256" key="7">
    <source>
        <dbReference type="ARBA" id="ARBA00022840"/>
    </source>
</evidence>
<evidence type="ECO:0000256" key="1">
    <source>
        <dbReference type="ARBA" id="ARBA00004496"/>
    </source>
</evidence>
<dbReference type="RefSeq" id="WP_184010092.1">
    <property type="nucleotide sequence ID" value="NZ_JACIJS010000004.1"/>
</dbReference>
<protein>
    <recommendedName>
        <fullName evidence="3 9">DNA replication and repair protein RecF</fullName>
    </recommendedName>
</protein>
<evidence type="ECO:0000256" key="2">
    <source>
        <dbReference type="ARBA" id="ARBA00008016"/>
    </source>
</evidence>
<evidence type="ECO:0000313" key="13">
    <source>
        <dbReference type="Proteomes" id="UP000553766"/>
    </source>
</evidence>
<dbReference type="GO" id="GO:0005524">
    <property type="term" value="F:ATP binding"/>
    <property type="evidence" value="ECO:0007669"/>
    <property type="project" value="UniProtKB-UniRule"/>
</dbReference>
<dbReference type="InterPro" id="IPR027417">
    <property type="entry name" value="P-loop_NTPase"/>
</dbReference>
<comment type="similarity">
    <text evidence="2 9 10">Belongs to the RecF family.</text>
</comment>
<dbReference type="HAMAP" id="MF_00365">
    <property type="entry name" value="RecF"/>
    <property type="match status" value="1"/>
</dbReference>
<dbReference type="InterPro" id="IPR003395">
    <property type="entry name" value="RecF/RecN/SMC_N"/>
</dbReference>
<evidence type="ECO:0000256" key="3">
    <source>
        <dbReference type="ARBA" id="ARBA00020170"/>
    </source>
</evidence>
<sequence length="370" mass="39866">MTRLALTSLKLAAFRSHASLRVETDGRPVAIYGPNGAGKTNILEAISMLSPGRGLRRAAAADMARSATGIGWRVTAELHSLEQSHEVVTGVEGDAARSVTIDGKAAAQVALGRIARILWLVPVMDRLWLEGAGERRRFLDRMALSFTPSHAEASITYERAMRDRNRLLKDQSRDAGWYDALEDQMARAGAAITATRMEALSRVARAQEDAATAFPRATLSITGPDGEDAPDGSEDQLRRAFAEGRRRDMAAGRTLTGPHRADLSAIYTDKDMPARHCSTGEQKALLISLILANARALADSFGAPPILLLDEVAAHLDTDRRAALYDEICALGAQAWMTGTGAELFDALGPRAMRLHVTEEGGESRTQAEA</sequence>
<comment type="caution">
    <text evidence="12">The sequence shown here is derived from an EMBL/GenBank/DDBJ whole genome shotgun (WGS) entry which is preliminary data.</text>
</comment>